<dbReference type="AlphaFoldDB" id="A0AAW1QZL9"/>
<dbReference type="Pfam" id="PF03981">
    <property type="entry name" value="Ubiq_cyt_C_chap"/>
    <property type="match status" value="1"/>
</dbReference>
<sequence length="574" mass="64361">MLRRGSKVLLKAVTQRVPIAEQRLAPQAAAFQALPAGKYLSWTDLRAWHSSLTTSAGFASSTGSSTAAFTSRPQSLEFDRAVEVPQEGVEQSWWKKWALIAGGYYSRESRLLRGARHAYEAVTEQAGNDALYKAVGLEKRFAHEYSMLCIHIWMLLLRLRAEAKEGADMAQMMYEDFQEDVEMRVRGSGVKVRLGHHLKELEKNFYGSSMAYDQALEGKEDLSAALVRNVYGEETGRQAQASALASYIKREIACLKLQGQEHLIVSSMPAKDSKTGPFRPQEKVLVPHTDKYYEAKVLKANLKEDGVWYYLLHYQGWNKKWDEWVEAPGLAKWNPALVKPEQMLNGKAGGKGLGGQPGKKRRLDELNDEAPVMVPAYTHQTIMDLPQSLREVLLGAHEQIKERGVLPELPSRPCVNDILNLYVEQKRALQDDIEVHEEMASGMRVYFDRALRHLLLYDEERALSSQVLSEGCLPCCVYGGEHLLRLLLKLPDILAGLPHARLQAQLKDIVAFLERNCAYIFNGAKLPAHVLKPKPEAPSVPASTPHAATANGSTEPRPQSAPRYTYEGDDSWED</sequence>
<dbReference type="Gene3D" id="1.10.274.30">
    <property type="entry name" value="MRG domain"/>
    <property type="match status" value="1"/>
</dbReference>
<dbReference type="GO" id="GO:0034551">
    <property type="term" value="P:mitochondrial respiratory chain complex III assembly"/>
    <property type="evidence" value="ECO:0007669"/>
    <property type="project" value="TreeGrafter"/>
</dbReference>
<dbReference type="InterPro" id="IPR016197">
    <property type="entry name" value="Chromo-like_dom_sf"/>
</dbReference>
<evidence type="ECO:0000259" key="3">
    <source>
        <dbReference type="Pfam" id="PF03981"/>
    </source>
</evidence>
<dbReference type="PANTHER" id="PTHR12184:SF1">
    <property type="entry name" value="UBIQUINOL-CYTOCHROME-C REDUCTASE COMPLEX ASSEMBLY FACTOR 1"/>
    <property type="match status" value="1"/>
</dbReference>
<dbReference type="InterPro" id="IPR026541">
    <property type="entry name" value="MRG_dom"/>
</dbReference>
<feature type="domain" description="MRG" evidence="4">
    <location>
        <begin position="380"/>
        <end position="522"/>
    </location>
</feature>
<evidence type="ECO:0000256" key="1">
    <source>
        <dbReference type="ARBA" id="ARBA00006407"/>
    </source>
</evidence>
<dbReference type="PANTHER" id="PTHR12184">
    <property type="entry name" value="UBIQUINOL-CYTOCHROME C REDUCTASE COMPLEX ASSEMBLY FACTOR 1 FAMILY MEMBER"/>
    <property type="match status" value="1"/>
</dbReference>
<dbReference type="Proteomes" id="UP001438707">
    <property type="component" value="Unassembled WGS sequence"/>
</dbReference>
<dbReference type="InterPro" id="IPR038217">
    <property type="entry name" value="MRG_C_sf"/>
</dbReference>
<feature type="domain" description="Ubiquinol-cytochrome c chaperone" evidence="3">
    <location>
        <begin position="134"/>
        <end position="266"/>
    </location>
</feature>
<organism evidence="6 7">
    <name type="scientific">Apatococcus lobatus</name>
    <dbReference type="NCBI Taxonomy" id="904363"/>
    <lineage>
        <taxon>Eukaryota</taxon>
        <taxon>Viridiplantae</taxon>
        <taxon>Chlorophyta</taxon>
        <taxon>core chlorophytes</taxon>
        <taxon>Trebouxiophyceae</taxon>
        <taxon>Chlorellales</taxon>
        <taxon>Chlorellaceae</taxon>
        <taxon>Apatococcus</taxon>
    </lineage>
</organism>
<protein>
    <recommendedName>
        <fullName evidence="8">MRG domain-containing protein</fullName>
    </recommendedName>
</protein>
<evidence type="ECO:0000313" key="6">
    <source>
        <dbReference type="EMBL" id="KAK9826984.1"/>
    </source>
</evidence>
<evidence type="ECO:0000259" key="4">
    <source>
        <dbReference type="Pfam" id="PF05712"/>
    </source>
</evidence>
<gene>
    <name evidence="6" type="ORF">WJX74_002670</name>
</gene>
<dbReference type="Pfam" id="PF11717">
    <property type="entry name" value="Tudor-knot"/>
    <property type="match status" value="1"/>
</dbReference>
<evidence type="ECO:0008006" key="8">
    <source>
        <dbReference type="Google" id="ProtNLM"/>
    </source>
</evidence>
<dbReference type="SUPFAM" id="SSF54160">
    <property type="entry name" value="Chromo domain-like"/>
    <property type="match status" value="1"/>
</dbReference>
<dbReference type="EMBL" id="JALJOS010000019">
    <property type="protein sequence ID" value="KAK9826984.1"/>
    <property type="molecule type" value="Genomic_DNA"/>
</dbReference>
<dbReference type="PROSITE" id="PS51640">
    <property type="entry name" value="MRG"/>
    <property type="match status" value="1"/>
</dbReference>
<dbReference type="GO" id="GO:0005739">
    <property type="term" value="C:mitochondrion"/>
    <property type="evidence" value="ECO:0007669"/>
    <property type="project" value="TreeGrafter"/>
</dbReference>
<dbReference type="Pfam" id="PF05712">
    <property type="entry name" value="MRG"/>
    <property type="match status" value="1"/>
</dbReference>
<reference evidence="6 7" key="1">
    <citation type="journal article" date="2024" name="Nat. Commun.">
        <title>Phylogenomics reveals the evolutionary origins of lichenization in chlorophyte algae.</title>
        <authorList>
            <person name="Puginier C."/>
            <person name="Libourel C."/>
            <person name="Otte J."/>
            <person name="Skaloud P."/>
            <person name="Haon M."/>
            <person name="Grisel S."/>
            <person name="Petersen M."/>
            <person name="Berrin J.G."/>
            <person name="Delaux P.M."/>
            <person name="Dal Grande F."/>
            <person name="Keller J."/>
        </authorList>
    </citation>
    <scope>NUCLEOTIDE SEQUENCE [LARGE SCALE GENOMIC DNA]</scope>
    <source>
        <strain evidence="6 7">SAG 2145</strain>
    </source>
</reference>
<comment type="similarity">
    <text evidence="1">Belongs to the CBP3 family.</text>
</comment>
<dbReference type="InterPro" id="IPR025995">
    <property type="entry name" value="Tudor-knot"/>
</dbReference>
<dbReference type="InterPro" id="IPR021150">
    <property type="entry name" value="Ubiq_cyt_c_chap"/>
</dbReference>
<name>A0AAW1QZL9_9CHLO</name>
<proteinExistence type="inferred from homology"/>
<evidence type="ECO:0000313" key="7">
    <source>
        <dbReference type="Proteomes" id="UP001438707"/>
    </source>
</evidence>
<dbReference type="Gene3D" id="2.30.30.140">
    <property type="match status" value="1"/>
</dbReference>
<keyword evidence="7" id="KW-1185">Reference proteome</keyword>
<dbReference type="InterPro" id="IPR007129">
    <property type="entry name" value="Ubiqinol_cyt_c_chaperone_CPB3"/>
</dbReference>
<evidence type="ECO:0000259" key="5">
    <source>
        <dbReference type="Pfam" id="PF11717"/>
    </source>
</evidence>
<feature type="region of interest" description="Disordered" evidence="2">
    <location>
        <begin position="533"/>
        <end position="574"/>
    </location>
</feature>
<evidence type="ECO:0000256" key="2">
    <source>
        <dbReference type="SAM" id="MobiDB-lite"/>
    </source>
</evidence>
<accession>A0AAW1QZL9</accession>
<feature type="domain" description="Tudor-knot" evidence="5">
    <location>
        <begin position="280"/>
        <end position="327"/>
    </location>
</feature>
<comment type="caution">
    <text evidence="6">The sequence shown here is derived from an EMBL/GenBank/DDBJ whole genome shotgun (WGS) entry which is preliminary data.</text>
</comment>